<dbReference type="InterPro" id="IPR018378">
    <property type="entry name" value="C-type_lectin_CS"/>
</dbReference>
<keyword evidence="1" id="KW-1015">Disulfide bond</keyword>
<dbReference type="Pfam" id="PF00059">
    <property type="entry name" value="Lectin_C"/>
    <property type="match status" value="2"/>
</dbReference>
<dbReference type="PANTHER" id="PTHR22803">
    <property type="entry name" value="MANNOSE, PHOSPHOLIPASE, LECTIN RECEPTOR RELATED"/>
    <property type="match status" value="1"/>
</dbReference>
<dbReference type="OrthoDB" id="430044at2759"/>
<evidence type="ECO:0000256" key="2">
    <source>
        <dbReference type="SAM" id="SignalP"/>
    </source>
</evidence>
<proteinExistence type="predicted"/>
<dbReference type="CDD" id="cd00037">
    <property type="entry name" value="CLECT"/>
    <property type="match status" value="1"/>
</dbReference>
<evidence type="ECO:0000259" key="3">
    <source>
        <dbReference type="PROSITE" id="PS50041"/>
    </source>
</evidence>
<evidence type="ECO:0000313" key="5">
    <source>
        <dbReference type="Proteomes" id="UP000683360"/>
    </source>
</evidence>
<dbReference type="InterPro" id="IPR016187">
    <property type="entry name" value="CTDL_fold"/>
</dbReference>
<dbReference type="SUPFAM" id="SSF56436">
    <property type="entry name" value="C-type lectin-like"/>
    <property type="match status" value="2"/>
</dbReference>
<feature type="signal peptide" evidence="2">
    <location>
        <begin position="1"/>
        <end position="21"/>
    </location>
</feature>
<dbReference type="Gene3D" id="3.10.100.10">
    <property type="entry name" value="Mannose-Binding Protein A, subunit A"/>
    <property type="match status" value="2"/>
</dbReference>
<dbReference type="InterPro" id="IPR050111">
    <property type="entry name" value="C-type_lectin/snaclec_domain"/>
</dbReference>
<accession>A0A8S3T314</accession>
<dbReference type="GO" id="GO:0006259">
    <property type="term" value="P:DNA metabolic process"/>
    <property type="evidence" value="ECO:0007669"/>
    <property type="project" value="UniProtKB-ARBA"/>
</dbReference>
<dbReference type="Pfam" id="PF00024">
    <property type="entry name" value="PAN_1"/>
    <property type="match status" value="1"/>
</dbReference>
<comment type="caution">
    <text evidence="4">The sequence shown here is derived from an EMBL/GenBank/DDBJ whole genome shotgun (WGS) entry which is preliminary data.</text>
</comment>
<dbReference type="SUPFAM" id="SSF56672">
    <property type="entry name" value="DNA/RNA polymerases"/>
    <property type="match status" value="1"/>
</dbReference>
<dbReference type="EMBL" id="CAJPWZ010001826">
    <property type="protein sequence ID" value="CAG2224938.1"/>
    <property type="molecule type" value="Genomic_DNA"/>
</dbReference>
<dbReference type="PROSITE" id="PS50041">
    <property type="entry name" value="C_TYPE_LECTIN_2"/>
    <property type="match status" value="2"/>
</dbReference>
<dbReference type="InterPro" id="IPR016186">
    <property type="entry name" value="C-type_lectin-like/link_sf"/>
</dbReference>
<dbReference type="PROSITE" id="PS00615">
    <property type="entry name" value="C_TYPE_LECTIN_1"/>
    <property type="match status" value="1"/>
</dbReference>
<dbReference type="CDD" id="cd09275">
    <property type="entry name" value="RNase_HI_RT_DIRS1"/>
    <property type="match status" value="1"/>
</dbReference>
<dbReference type="InterPro" id="IPR001304">
    <property type="entry name" value="C-type_lectin-like"/>
</dbReference>
<dbReference type="InterPro" id="IPR043502">
    <property type="entry name" value="DNA/RNA_pol_sf"/>
</dbReference>
<sequence length="545" mass="62303">MTKFIEILILALGTFSNYCVGDIVVLRQTPHKIYIGNVVFETQAVSMWSLCAQLCSRMKICRSINFIQHNKTCQINNAEPEESTALLIDSYGDSFVAASTFPPNLASVCQDHNCSLDEICIPKSQSHICYPFFQNKTVHQTCPVNWLRLGSNCYYFSADTKTWHDAKAFCASENSMLAEVKTTTQMSYMKTVVKTYQKNYWLGGTDIVTEGIWIWINSKVIITLNDWHPGQPDNFGNTTGEDCILMMKNFPYKWNDGNCHTERLYICEKHVVYTDASGTGFGGYIVEYEESEVIGSWKPDEQVKSSTWRELEAVYRMLMSKLTYLKGQKVLWRTDNQNVVHILCKGSVKSDLQTIAINIADICTREEIQLSPQWIPRTDNVKADLFSKTSDCDDWEIKEYIFNHFDKKWGRYSIDRFASDYNKNAYVLIQNIGAQVPKTFCNSIGGYLAIIETSEEDELLKSYVAIIVPSKDYWIGGSDLATEGVFIWENTNATVNLPTSTLFQGWAQGQPGIDNQHCMMLGYQLDFKWNDAICDYPRDYVCEKN</sequence>
<name>A0A8S3T314_MYTED</name>
<dbReference type="GO" id="GO:0003676">
    <property type="term" value="F:nucleic acid binding"/>
    <property type="evidence" value="ECO:0007669"/>
    <property type="project" value="InterPro"/>
</dbReference>
<dbReference type="InterPro" id="IPR036397">
    <property type="entry name" value="RNaseH_sf"/>
</dbReference>
<reference evidence="4" key="1">
    <citation type="submission" date="2021-03" db="EMBL/GenBank/DDBJ databases">
        <authorList>
            <person name="Bekaert M."/>
        </authorList>
    </citation>
    <scope>NUCLEOTIDE SEQUENCE</scope>
</reference>
<dbReference type="SMART" id="SM00034">
    <property type="entry name" value="CLECT"/>
    <property type="match status" value="2"/>
</dbReference>
<protein>
    <recommendedName>
        <fullName evidence="3">C-type lectin domain-containing protein</fullName>
    </recommendedName>
</protein>
<dbReference type="InterPro" id="IPR003609">
    <property type="entry name" value="Pan_app"/>
</dbReference>
<keyword evidence="5" id="KW-1185">Reference proteome</keyword>
<evidence type="ECO:0000256" key="1">
    <source>
        <dbReference type="ARBA" id="ARBA00023157"/>
    </source>
</evidence>
<dbReference type="Proteomes" id="UP000683360">
    <property type="component" value="Unassembled WGS sequence"/>
</dbReference>
<organism evidence="4 5">
    <name type="scientific">Mytilus edulis</name>
    <name type="common">Blue mussel</name>
    <dbReference type="NCBI Taxonomy" id="6550"/>
    <lineage>
        <taxon>Eukaryota</taxon>
        <taxon>Metazoa</taxon>
        <taxon>Spiralia</taxon>
        <taxon>Lophotrochozoa</taxon>
        <taxon>Mollusca</taxon>
        <taxon>Bivalvia</taxon>
        <taxon>Autobranchia</taxon>
        <taxon>Pteriomorphia</taxon>
        <taxon>Mytilida</taxon>
        <taxon>Mytiloidea</taxon>
        <taxon>Mytilidae</taxon>
        <taxon>Mytilinae</taxon>
        <taxon>Mytilus</taxon>
    </lineage>
</organism>
<gene>
    <name evidence="4" type="ORF">MEDL_38096</name>
</gene>
<evidence type="ECO:0000313" key="4">
    <source>
        <dbReference type="EMBL" id="CAG2224938.1"/>
    </source>
</evidence>
<feature type="chain" id="PRO_5035741962" description="C-type lectin domain-containing protein" evidence="2">
    <location>
        <begin position="22"/>
        <end position="545"/>
    </location>
</feature>
<dbReference type="AlphaFoldDB" id="A0A8S3T314"/>
<feature type="domain" description="C-type lectin" evidence="3">
    <location>
        <begin position="149"/>
        <end position="268"/>
    </location>
</feature>
<feature type="domain" description="C-type lectin" evidence="3">
    <location>
        <begin position="438"/>
        <end position="543"/>
    </location>
</feature>
<dbReference type="Gene3D" id="3.30.420.10">
    <property type="entry name" value="Ribonuclease H-like superfamily/Ribonuclease H"/>
    <property type="match status" value="1"/>
</dbReference>
<keyword evidence="2" id="KW-0732">Signal</keyword>